<dbReference type="InterPro" id="IPR045339">
    <property type="entry name" value="DUF6534"/>
</dbReference>
<feature type="transmembrane region" description="Helical" evidence="2">
    <location>
        <begin position="225"/>
        <end position="246"/>
    </location>
</feature>
<feature type="transmembrane region" description="Helical" evidence="2">
    <location>
        <begin position="68"/>
        <end position="89"/>
    </location>
</feature>
<dbReference type="PANTHER" id="PTHR40465:SF1">
    <property type="entry name" value="DUF6534 DOMAIN-CONTAINING PROTEIN"/>
    <property type="match status" value="1"/>
</dbReference>
<dbReference type="InParanoid" id="A0A1B7MXQ7"/>
<feature type="region of interest" description="Disordered" evidence="1">
    <location>
        <begin position="344"/>
        <end position="363"/>
    </location>
</feature>
<keyword evidence="2" id="KW-1133">Transmembrane helix</keyword>
<reference evidence="4 5" key="1">
    <citation type="submission" date="2016-06" db="EMBL/GenBank/DDBJ databases">
        <title>Comparative genomics of the ectomycorrhizal sister species Rhizopogon vinicolor and Rhizopogon vesiculosus (Basidiomycota: Boletales) reveals a divergence of the mating type B locus.</title>
        <authorList>
            <consortium name="DOE Joint Genome Institute"/>
            <person name="Mujic A.B."/>
            <person name="Kuo A."/>
            <person name="Tritt A."/>
            <person name="Lipzen A."/>
            <person name="Chen C."/>
            <person name="Johnson J."/>
            <person name="Sharma A."/>
            <person name="Barry K."/>
            <person name="Grigoriev I.V."/>
            <person name="Spatafora J.W."/>
        </authorList>
    </citation>
    <scope>NUCLEOTIDE SEQUENCE [LARGE SCALE GENOMIC DNA]</scope>
    <source>
        <strain evidence="4 5">AM-OR11-026</strain>
    </source>
</reference>
<dbReference type="Pfam" id="PF20152">
    <property type="entry name" value="DUF6534"/>
    <property type="match status" value="1"/>
</dbReference>
<keyword evidence="5" id="KW-1185">Reference proteome</keyword>
<proteinExistence type="predicted"/>
<keyword evidence="2" id="KW-0812">Transmembrane</keyword>
<feature type="transmembrane region" description="Helical" evidence="2">
    <location>
        <begin position="181"/>
        <end position="204"/>
    </location>
</feature>
<feature type="transmembrane region" description="Helical" evidence="2">
    <location>
        <begin position="109"/>
        <end position="132"/>
    </location>
</feature>
<keyword evidence="2" id="KW-0472">Membrane</keyword>
<feature type="transmembrane region" description="Helical" evidence="2">
    <location>
        <begin position="139"/>
        <end position="161"/>
    </location>
</feature>
<feature type="compositionally biased region" description="Basic and acidic residues" evidence="1">
    <location>
        <begin position="354"/>
        <end position="363"/>
    </location>
</feature>
<evidence type="ECO:0000259" key="3">
    <source>
        <dbReference type="Pfam" id="PF20152"/>
    </source>
</evidence>
<name>A0A1B7MXQ7_9AGAM</name>
<evidence type="ECO:0000313" key="5">
    <source>
        <dbReference type="Proteomes" id="UP000092154"/>
    </source>
</evidence>
<dbReference type="EMBL" id="KV448355">
    <property type="protein sequence ID" value="OAX37384.1"/>
    <property type="molecule type" value="Genomic_DNA"/>
</dbReference>
<dbReference type="PANTHER" id="PTHR40465">
    <property type="entry name" value="CHROMOSOME 1, WHOLE GENOME SHOTGUN SEQUENCE"/>
    <property type="match status" value="1"/>
</dbReference>
<dbReference type="STRING" id="1314800.A0A1B7MXQ7"/>
<gene>
    <name evidence="4" type="ORF">K503DRAFT_238266</name>
</gene>
<dbReference type="AlphaFoldDB" id="A0A1B7MXQ7"/>
<feature type="transmembrane region" description="Helical" evidence="2">
    <location>
        <begin position="31"/>
        <end position="56"/>
    </location>
</feature>
<evidence type="ECO:0000256" key="1">
    <source>
        <dbReference type="SAM" id="MobiDB-lite"/>
    </source>
</evidence>
<organism evidence="4 5">
    <name type="scientific">Rhizopogon vinicolor AM-OR11-026</name>
    <dbReference type="NCBI Taxonomy" id="1314800"/>
    <lineage>
        <taxon>Eukaryota</taxon>
        <taxon>Fungi</taxon>
        <taxon>Dikarya</taxon>
        <taxon>Basidiomycota</taxon>
        <taxon>Agaricomycotina</taxon>
        <taxon>Agaricomycetes</taxon>
        <taxon>Agaricomycetidae</taxon>
        <taxon>Boletales</taxon>
        <taxon>Suillineae</taxon>
        <taxon>Rhizopogonaceae</taxon>
        <taxon>Rhizopogon</taxon>
    </lineage>
</organism>
<feature type="transmembrane region" description="Helical" evidence="2">
    <location>
        <begin position="252"/>
        <end position="271"/>
    </location>
</feature>
<accession>A0A1B7MXQ7</accession>
<evidence type="ECO:0000256" key="2">
    <source>
        <dbReference type="SAM" id="Phobius"/>
    </source>
</evidence>
<protein>
    <recommendedName>
        <fullName evidence="3">DUF6534 domain-containing protein</fullName>
    </recommendedName>
</protein>
<evidence type="ECO:0000313" key="4">
    <source>
        <dbReference type="EMBL" id="OAX37384.1"/>
    </source>
</evidence>
<dbReference type="Proteomes" id="UP000092154">
    <property type="component" value="Unassembled WGS sequence"/>
</dbReference>
<dbReference type="OrthoDB" id="3206554at2759"/>
<feature type="domain" description="DUF6534" evidence="3">
    <location>
        <begin position="189"/>
        <end position="275"/>
    </location>
</feature>
<sequence length="363" mass="40474">MPSGENPSPFGCPTTPPATFAMSEVNITQDYGAMLIGGLLAFGLSGCANMQFIVYWRQYSCEAWRAKSLVIATWLLDLCHSAFVAVALWDAIIVPFGDMSKLDNIPWSVGLAVQLTAMITFIVQSFFAYRIYRLQRKRIIVVIPIVALAFVRLVAASVSMGEMIRLQSYTAFVQHPYTNRIFTLGLILSAVVDIMITILLCYFLRKNRTMIKTTTRIIDTLTLWTIRNGSITCAAAIATLICWSVMPQNRIFLGLHFVIAKLYAISLLATLNSRTRIRDGRQQSTATDGPLPIVFPEEWGNAPVISRTQRGYSMRLDPCQLRAGNLKQGQSIQVNVEQIVESKFDDDIEPEPTVESRTEDSAA</sequence>